<dbReference type="GO" id="GO:0003676">
    <property type="term" value="F:nucleic acid binding"/>
    <property type="evidence" value="ECO:0007669"/>
    <property type="project" value="InterPro"/>
</dbReference>
<evidence type="ECO:0000256" key="5">
    <source>
        <dbReference type="SAM" id="MobiDB-lite"/>
    </source>
</evidence>
<evidence type="ECO:0000256" key="1">
    <source>
        <dbReference type="ARBA" id="ARBA00022723"/>
    </source>
</evidence>
<keyword evidence="3" id="KW-0862">Zinc</keyword>
<dbReference type="SMART" id="SM00343">
    <property type="entry name" value="ZnF_C2HC"/>
    <property type="match status" value="1"/>
</dbReference>
<dbReference type="InterPro" id="IPR025829">
    <property type="entry name" value="Zn_knuckle_CX2CX3GHX4C"/>
</dbReference>
<evidence type="ECO:0000256" key="3">
    <source>
        <dbReference type="ARBA" id="ARBA00022833"/>
    </source>
</evidence>
<keyword evidence="2 4" id="KW-0863">Zinc-finger</keyword>
<dbReference type="Pfam" id="PF13696">
    <property type="entry name" value="zf-CCHC_2"/>
    <property type="match status" value="1"/>
</dbReference>
<feature type="compositionally biased region" description="Acidic residues" evidence="5">
    <location>
        <begin position="170"/>
        <end position="180"/>
    </location>
</feature>
<sequence>MAPSSTSTPTSGGKSMSSRLLTMKFMQRAAASSPTSPSTSGEPSSKRRKVADDSPSRFNVEALADQRAIQAAVADEEAKRQAALERQAAEAGDTRWVLNFGDGRDSRTPITPALRIVQTGFANLDNALPLHLRVAATEEVSEDKPIAVGRKSFGKFNRVLEKQQNPSLEDSSDSDSDSDEEGKGESESESEDSDDDPSGTKALIKASQKEVALRAKNERKAKRKAEKAESLELAKKRKKKEVKLNSNAKLSNLTSLSGRQDKVDSRACHRCGVAGHLIKDCPSGKRPYPGGDDDGPPRKARKAR</sequence>
<feature type="domain" description="CCHC-type" evidence="6">
    <location>
        <begin position="268"/>
        <end position="283"/>
    </location>
</feature>
<evidence type="ECO:0000313" key="8">
    <source>
        <dbReference type="Proteomes" id="UP000256645"/>
    </source>
</evidence>
<evidence type="ECO:0000313" key="7">
    <source>
        <dbReference type="EMBL" id="RDW59716.1"/>
    </source>
</evidence>
<comment type="caution">
    <text evidence="7">The sequence shown here is derived from an EMBL/GenBank/DDBJ whole genome shotgun (WGS) entry which is preliminary data.</text>
</comment>
<feature type="compositionally biased region" description="Acidic residues" evidence="5">
    <location>
        <begin position="187"/>
        <end position="197"/>
    </location>
</feature>
<reference evidence="7 8" key="1">
    <citation type="journal article" date="2018" name="IMA Fungus">
        <title>IMA Genome-F 9: Draft genome sequence of Annulohypoxylon stygium, Aspergillus mulundensis, Berkeleyomyces basicola (syn. Thielaviopsis basicola), Ceratocystis smalleyi, two Cercospora beticola strains, Coleophoma cylindrospora, Fusarium fracticaudum, Phialophora cf. hyalina, and Morchella septimelata.</title>
        <authorList>
            <person name="Wingfield B.D."/>
            <person name="Bills G.F."/>
            <person name="Dong Y."/>
            <person name="Huang W."/>
            <person name="Nel W.J."/>
            <person name="Swalarsk-Parry B.S."/>
            <person name="Vaghefi N."/>
            <person name="Wilken P.M."/>
            <person name="An Z."/>
            <person name="de Beer Z.W."/>
            <person name="De Vos L."/>
            <person name="Chen L."/>
            <person name="Duong T.A."/>
            <person name="Gao Y."/>
            <person name="Hammerbacher A."/>
            <person name="Kikkert J.R."/>
            <person name="Li Y."/>
            <person name="Li H."/>
            <person name="Li K."/>
            <person name="Li Q."/>
            <person name="Liu X."/>
            <person name="Ma X."/>
            <person name="Naidoo K."/>
            <person name="Pethybridge S.J."/>
            <person name="Sun J."/>
            <person name="Steenkamp E.T."/>
            <person name="van der Nest M.A."/>
            <person name="van Wyk S."/>
            <person name="Wingfield M.J."/>
            <person name="Xiong C."/>
            <person name="Yue Q."/>
            <person name="Zhang X."/>
        </authorList>
    </citation>
    <scope>NUCLEOTIDE SEQUENCE [LARGE SCALE GENOMIC DNA]</scope>
    <source>
        <strain evidence="7 8">BP6252</strain>
    </source>
</reference>
<dbReference type="EMBL" id="PDLM01000016">
    <property type="protein sequence ID" value="RDW59716.1"/>
    <property type="molecule type" value="Genomic_DNA"/>
</dbReference>
<feature type="region of interest" description="Disordered" evidence="5">
    <location>
        <begin position="1"/>
        <end position="57"/>
    </location>
</feature>
<dbReference type="STRING" id="1849047.A0A3D8QCZ0"/>
<accession>A0A3D8QCZ0</accession>
<name>A0A3D8QCZ0_9HELO</name>
<organism evidence="7 8">
    <name type="scientific">Coleophoma cylindrospora</name>
    <dbReference type="NCBI Taxonomy" id="1849047"/>
    <lineage>
        <taxon>Eukaryota</taxon>
        <taxon>Fungi</taxon>
        <taxon>Dikarya</taxon>
        <taxon>Ascomycota</taxon>
        <taxon>Pezizomycotina</taxon>
        <taxon>Leotiomycetes</taxon>
        <taxon>Helotiales</taxon>
        <taxon>Dermateaceae</taxon>
        <taxon>Coleophoma</taxon>
    </lineage>
</organism>
<dbReference type="PROSITE" id="PS50158">
    <property type="entry name" value="ZF_CCHC"/>
    <property type="match status" value="1"/>
</dbReference>
<gene>
    <name evidence="7" type="ORF">BP6252_12803</name>
</gene>
<feature type="region of interest" description="Disordered" evidence="5">
    <location>
        <begin position="276"/>
        <end position="304"/>
    </location>
</feature>
<dbReference type="OrthoDB" id="427960at2759"/>
<keyword evidence="8" id="KW-1185">Reference proteome</keyword>
<feature type="region of interest" description="Disordered" evidence="5">
    <location>
        <begin position="155"/>
        <end position="246"/>
    </location>
</feature>
<evidence type="ECO:0000256" key="4">
    <source>
        <dbReference type="PROSITE-ProRule" id="PRU00047"/>
    </source>
</evidence>
<feature type="compositionally biased region" description="Low complexity" evidence="5">
    <location>
        <begin position="1"/>
        <end position="18"/>
    </location>
</feature>
<feature type="compositionally biased region" description="Basic and acidic residues" evidence="5">
    <location>
        <begin position="207"/>
        <end position="218"/>
    </location>
</feature>
<evidence type="ECO:0000259" key="6">
    <source>
        <dbReference type="PROSITE" id="PS50158"/>
    </source>
</evidence>
<dbReference type="InterPro" id="IPR036875">
    <property type="entry name" value="Znf_CCHC_sf"/>
</dbReference>
<feature type="compositionally biased region" description="Low complexity" evidence="5">
    <location>
        <begin position="29"/>
        <end position="43"/>
    </location>
</feature>
<proteinExistence type="predicted"/>
<protein>
    <recommendedName>
        <fullName evidence="6">CCHC-type domain-containing protein</fullName>
    </recommendedName>
</protein>
<evidence type="ECO:0000256" key="2">
    <source>
        <dbReference type="ARBA" id="ARBA00022771"/>
    </source>
</evidence>
<dbReference type="Proteomes" id="UP000256645">
    <property type="component" value="Unassembled WGS sequence"/>
</dbReference>
<dbReference type="SUPFAM" id="SSF57756">
    <property type="entry name" value="Retrovirus zinc finger-like domains"/>
    <property type="match status" value="1"/>
</dbReference>
<dbReference type="Gene3D" id="4.10.60.10">
    <property type="entry name" value="Zinc finger, CCHC-type"/>
    <property type="match status" value="1"/>
</dbReference>
<dbReference type="InterPro" id="IPR001878">
    <property type="entry name" value="Znf_CCHC"/>
</dbReference>
<keyword evidence="1" id="KW-0479">Metal-binding</keyword>
<dbReference type="AlphaFoldDB" id="A0A3D8QCZ0"/>
<dbReference type="GO" id="GO:0008270">
    <property type="term" value="F:zinc ion binding"/>
    <property type="evidence" value="ECO:0007669"/>
    <property type="project" value="UniProtKB-KW"/>
</dbReference>